<organism evidence="1">
    <name type="scientific">Anguilla anguilla</name>
    <name type="common">European freshwater eel</name>
    <name type="synonym">Muraena anguilla</name>
    <dbReference type="NCBI Taxonomy" id="7936"/>
    <lineage>
        <taxon>Eukaryota</taxon>
        <taxon>Metazoa</taxon>
        <taxon>Chordata</taxon>
        <taxon>Craniata</taxon>
        <taxon>Vertebrata</taxon>
        <taxon>Euteleostomi</taxon>
        <taxon>Actinopterygii</taxon>
        <taxon>Neopterygii</taxon>
        <taxon>Teleostei</taxon>
        <taxon>Anguilliformes</taxon>
        <taxon>Anguillidae</taxon>
        <taxon>Anguilla</taxon>
    </lineage>
</organism>
<protein>
    <submittedName>
        <fullName evidence="1">Uncharacterized protein</fullName>
    </submittedName>
</protein>
<evidence type="ECO:0000313" key="1">
    <source>
        <dbReference type="EMBL" id="JAH48210.1"/>
    </source>
</evidence>
<dbReference type="EMBL" id="GBXM01060367">
    <property type="protein sequence ID" value="JAH48210.1"/>
    <property type="molecule type" value="Transcribed_RNA"/>
</dbReference>
<reference evidence="1" key="2">
    <citation type="journal article" date="2015" name="Fish Shellfish Immunol.">
        <title>Early steps in the European eel (Anguilla anguilla)-Vibrio vulnificus interaction in the gills: Role of the RtxA13 toxin.</title>
        <authorList>
            <person name="Callol A."/>
            <person name="Pajuelo D."/>
            <person name="Ebbesson L."/>
            <person name="Teles M."/>
            <person name="MacKenzie S."/>
            <person name="Amaro C."/>
        </authorList>
    </citation>
    <scope>NUCLEOTIDE SEQUENCE</scope>
</reference>
<proteinExistence type="predicted"/>
<sequence>MILKSGVVISGFQG</sequence>
<name>A0A0E9T5E0_ANGAN</name>
<reference evidence="1" key="1">
    <citation type="submission" date="2014-11" db="EMBL/GenBank/DDBJ databases">
        <authorList>
            <person name="Amaro Gonzalez C."/>
        </authorList>
    </citation>
    <scope>NUCLEOTIDE SEQUENCE</scope>
</reference>
<accession>A0A0E9T5E0</accession>